<sequence length="465" mass="52099">MNNDKPIDNMSYENILHIVRSDLPLIEIRQRLEDFHDRDIAEVLHDLTDEERENLFKALGIERFSDVFSYLDDGAEEIQTLPIADAAEILANMDSDDAVDILEKIDSAPVREKLLTLMGDKASKNVKLIRSYEEDTIGNMMTTNYILIPNNVTVKSAMRRLIKQAEENDNVSTIYVKDENDKYYGAIDLRKLIIARENTALESIIQRNYPFLRVDEKIEECIEDLKNYSEDSLPVLNQKEEMVGVITAQDVIEAVDDEMSEDYAKFAGLTAEEEDNKSLFRSAIQRLPWLILLLFLGMGVSSVVGLFEKIVMELTIIMSFQSLVLDMAGNVGTQSLAVTIRILMDKNITGREKFFFMLKELEIGAINGLILGGMSLILVTFYLTIFKGYVILHALPIAVCVGLALCVAMLVSGLVGALTPIFFDRIHVDPAVASGPLITTINDLVAVVTYYGLAAIFLLGHINLQ</sequence>
<dbReference type="Pfam" id="PF00571">
    <property type="entry name" value="CBS"/>
    <property type="match status" value="2"/>
</dbReference>
<dbReference type="SMART" id="SM00924">
    <property type="entry name" value="MgtE_N"/>
    <property type="match status" value="1"/>
</dbReference>
<comment type="subcellular location">
    <subcellularLocation>
        <location evidence="9">Cell membrane</location>
        <topology evidence="9">Multi-pass membrane protein</topology>
    </subcellularLocation>
    <subcellularLocation>
        <location evidence="1">Membrane</location>
        <topology evidence="1">Multi-pass membrane protein</topology>
    </subcellularLocation>
</comment>
<dbReference type="InterPro" id="IPR006667">
    <property type="entry name" value="SLC41_membr_dom"/>
</dbReference>
<feature type="domain" description="CBS" evidence="10">
    <location>
        <begin position="141"/>
        <end position="203"/>
    </location>
</feature>
<dbReference type="Gene3D" id="1.10.357.20">
    <property type="entry name" value="SLC41 divalent cation transporters, integral membrane domain"/>
    <property type="match status" value="1"/>
</dbReference>
<keyword evidence="9" id="KW-1003">Cell membrane</keyword>
<dbReference type="InterPro" id="IPR000644">
    <property type="entry name" value="CBS_dom"/>
</dbReference>
<evidence type="ECO:0000256" key="2">
    <source>
        <dbReference type="ARBA" id="ARBA00009749"/>
    </source>
</evidence>
<feature type="transmembrane region" description="Helical" evidence="9">
    <location>
        <begin position="287"/>
        <end position="307"/>
    </location>
</feature>
<feature type="transmembrane region" description="Helical" evidence="9">
    <location>
        <begin position="365"/>
        <end position="385"/>
    </location>
</feature>
<feature type="transmembrane region" description="Helical" evidence="9">
    <location>
        <begin position="391"/>
        <end position="423"/>
    </location>
</feature>
<organism evidence="11 12">
    <name type="scientific">Amygdalobacter indicium</name>
    <dbReference type="NCBI Taxonomy" id="3029272"/>
    <lineage>
        <taxon>Bacteria</taxon>
        <taxon>Bacillati</taxon>
        <taxon>Bacillota</taxon>
        <taxon>Clostridia</taxon>
        <taxon>Eubacteriales</taxon>
        <taxon>Oscillospiraceae</taxon>
        <taxon>Amygdalobacter</taxon>
    </lineage>
</organism>
<dbReference type="InterPro" id="IPR036739">
    <property type="entry name" value="SLC41_membr_dom_sf"/>
</dbReference>
<reference evidence="11 12" key="1">
    <citation type="submission" date="2023-02" db="EMBL/GenBank/DDBJ databases">
        <title>Novel Oscillospiraceae bacterial genomes.</title>
        <authorList>
            <person name="Srinivasan S."/>
            <person name="Austin M.N."/>
            <person name="Fiedler T.L."/>
            <person name="Strenk S.M."/>
            <person name="Agnew K.J."/>
            <person name="Nagana Gowda G.A."/>
            <person name="Raftery D."/>
            <person name="Beamer M.A."/>
            <person name="Achilles S.L."/>
            <person name="Wiesenfeld H.C."/>
            <person name="Fredricks D.N."/>
            <person name="Hillier S.L."/>
        </authorList>
    </citation>
    <scope>NUCLEOTIDE SEQUENCE [LARGE SCALE GENOMIC DNA]</scope>
    <source>
        <strain evidence="11 12">CHIC02 1186E3-8</strain>
    </source>
</reference>
<dbReference type="InterPro" id="IPR006668">
    <property type="entry name" value="Mg_transptr_MgtE_intracell_dom"/>
</dbReference>
<dbReference type="Gene3D" id="3.10.580.10">
    <property type="entry name" value="CBS-domain"/>
    <property type="match status" value="1"/>
</dbReference>
<keyword evidence="3 9" id="KW-0813">Transport</keyword>
<evidence type="ECO:0000256" key="7">
    <source>
        <dbReference type="ARBA" id="ARBA00023136"/>
    </source>
</evidence>
<dbReference type="PROSITE" id="PS51371">
    <property type="entry name" value="CBS"/>
    <property type="match status" value="2"/>
</dbReference>
<feature type="domain" description="CBS" evidence="10">
    <location>
        <begin position="205"/>
        <end position="261"/>
    </location>
</feature>
<dbReference type="SUPFAM" id="SSF54631">
    <property type="entry name" value="CBS-domain pair"/>
    <property type="match status" value="1"/>
</dbReference>
<dbReference type="SUPFAM" id="SSF161093">
    <property type="entry name" value="MgtE membrane domain-like"/>
    <property type="match status" value="1"/>
</dbReference>
<name>A0ABY8C6G2_9FIRM</name>
<keyword evidence="5 9" id="KW-0460">Magnesium</keyword>
<dbReference type="CDD" id="cd04606">
    <property type="entry name" value="CBS_pair_Mg_transporter"/>
    <property type="match status" value="1"/>
</dbReference>
<keyword evidence="6 9" id="KW-1133">Transmembrane helix</keyword>
<evidence type="ECO:0000256" key="5">
    <source>
        <dbReference type="ARBA" id="ARBA00022842"/>
    </source>
</evidence>
<keyword evidence="8" id="KW-0129">CBS domain</keyword>
<evidence type="ECO:0000256" key="1">
    <source>
        <dbReference type="ARBA" id="ARBA00004141"/>
    </source>
</evidence>
<comment type="caution">
    <text evidence="9">Lacks conserved residue(s) required for the propagation of feature annotation.</text>
</comment>
<dbReference type="InterPro" id="IPR038076">
    <property type="entry name" value="MgtE_N_sf"/>
</dbReference>
<dbReference type="RefSeq" id="WP_315571075.1">
    <property type="nucleotide sequence ID" value="NZ_CP118868.1"/>
</dbReference>
<dbReference type="Pfam" id="PF03448">
    <property type="entry name" value="MgtE_N"/>
    <property type="match status" value="1"/>
</dbReference>
<proteinExistence type="inferred from homology"/>
<evidence type="ECO:0000256" key="8">
    <source>
        <dbReference type="PROSITE-ProRule" id="PRU00703"/>
    </source>
</evidence>
<evidence type="ECO:0000313" key="12">
    <source>
        <dbReference type="Proteomes" id="UP001220478"/>
    </source>
</evidence>
<keyword evidence="12" id="KW-1185">Reference proteome</keyword>
<evidence type="ECO:0000256" key="9">
    <source>
        <dbReference type="RuleBase" id="RU362011"/>
    </source>
</evidence>
<dbReference type="InterPro" id="IPR046342">
    <property type="entry name" value="CBS_dom_sf"/>
</dbReference>
<keyword evidence="7 9" id="KW-0472">Membrane</keyword>
<comment type="function">
    <text evidence="9">Acts as a magnesium transporter.</text>
</comment>
<keyword evidence="4 9" id="KW-0812">Transmembrane</keyword>
<gene>
    <name evidence="11" type="primary">mgtE</name>
    <name evidence="11" type="ORF">PYS61_03620</name>
</gene>
<dbReference type="EMBL" id="CP118868">
    <property type="protein sequence ID" value="WEG35042.1"/>
    <property type="molecule type" value="Genomic_DNA"/>
</dbReference>
<dbReference type="InterPro" id="IPR006669">
    <property type="entry name" value="MgtE_transporter"/>
</dbReference>
<dbReference type="Proteomes" id="UP001220478">
    <property type="component" value="Chromosome"/>
</dbReference>
<dbReference type="Pfam" id="PF01769">
    <property type="entry name" value="MgtE"/>
    <property type="match status" value="1"/>
</dbReference>
<dbReference type="NCBIfam" id="TIGR00400">
    <property type="entry name" value="mgtE"/>
    <property type="match status" value="1"/>
</dbReference>
<protein>
    <recommendedName>
        <fullName evidence="9">Magnesium transporter MgtE</fullName>
    </recommendedName>
</protein>
<feature type="transmembrane region" description="Helical" evidence="9">
    <location>
        <begin position="444"/>
        <end position="464"/>
    </location>
</feature>
<keyword evidence="9" id="KW-0479">Metal-binding</keyword>
<evidence type="ECO:0000259" key="10">
    <source>
        <dbReference type="PROSITE" id="PS51371"/>
    </source>
</evidence>
<comment type="subunit">
    <text evidence="9">Homodimer.</text>
</comment>
<evidence type="ECO:0000313" key="11">
    <source>
        <dbReference type="EMBL" id="WEG35042.1"/>
    </source>
</evidence>
<dbReference type="PANTHER" id="PTHR43773:SF1">
    <property type="entry name" value="MAGNESIUM TRANSPORTER MGTE"/>
    <property type="match status" value="1"/>
</dbReference>
<evidence type="ECO:0000256" key="4">
    <source>
        <dbReference type="ARBA" id="ARBA00022692"/>
    </source>
</evidence>
<dbReference type="Gene3D" id="1.25.60.10">
    <property type="entry name" value="MgtE N-terminal domain-like"/>
    <property type="match status" value="1"/>
</dbReference>
<evidence type="ECO:0000256" key="3">
    <source>
        <dbReference type="ARBA" id="ARBA00022448"/>
    </source>
</evidence>
<evidence type="ECO:0000256" key="6">
    <source>
        <dbReference type="ARBA" id="ARBA00022989"/>
    </source>
</evidence>
<dbReference type="SUPFAM" id="SSF158791">
    <property type="entry name" value="MgtE N-terminal domain-like"/>
    <property type="match status" value="1"/>
</dbReference>
<dbReference type="PANTHER" id="PTHR43773">
    <property type="entry name" value="MAGNESIUM TRANSPORTER MGTE"/>
    <property type="match status" value="1"/>
</dbReference>
<accession>A0ABY8C6G2</accession>
<comment type="similarity">
    <text evidence="2 9">Belongs to the SLC41A transporter family.</text>
</comment>